<keyword evidence="2 6" id="KW-0812">Transmembrane</keyword>
<keyword evidence="3 6" id="KW-1133">Transmembrane helix</keyword>
<proteinExistence type="predicted"/>
<dbReference type="Proteomes" id="UP000427071">
    <property type="component" value="Chromosome"/>
</dbReference>
<accession>A0A6B8W2W7</accession>
<sequence length="153" mass="16809">MTYPENPYQAFDKDGLPVPPPAPQNPFGQPAPQSPYAQQQQFAQQFPAQPVPPAYGQPQYAVPMVQQQPKQMIVAALLAFFLGGWGAHNFYLGNTNRAVMQLIGTILGLFTAWLIIGFFILMAIGIWVLVEFVMILAGSSPYDRDANGVPLTK</sequence>
<dbReference type="KEGG" id="ckw:CKALI_05120"/>
<feature type="region of interest" description="Disordered" evidence="5">
    <location>
        <begin position="1"/>
        <end position="36"/>
    </location>
</feature>
<evidence type="ECO:0000256" key="3">
    <source>
        <dbReference type="ARBA" id="ARBA00022989"/>
    </source>
</evidence>
<dbReference type="AlphaFoldDB" id="A0A6B8W2W7"/>
<comment type="subcellular location">
    <subcellularLocation>
        <location evidence="1">Membrane</location>
        <topology evidence="1">Multi-pass membrane protein</topology>
    </subcellularLocation>
</comment>
<feature type="transmembrane region" description="Helical" evidence="6">
    <location>
        <begin position="103"/>
        <end position="130"/>
    </location>
</feature>
<evidence type="ECO:0000259" key="7">
    <source>
        <dbReference type="Pfam" id="PF05154"/>
    </source>
</evidence>
<evidence type="ECO:0000313" key="9">
    <source>
        <dbReference type="Proteomes" id="UP000427071"/>
    </source>
</evidence>
<organism evidence="8 9">
    <name type="scientific">Corynebacterium kalinowskii</name>
    <dbReference type="NCBI Taxonomy" id="2675216"/>
    <lineage>
        <taxon>Bacteria</taxon>
        <taxon>Bacillati</taxon>
        <taxon>Actinomycetota</taxon>
        <taxon>Actinomycetes</taxon>
        <taxon>Mycobacteriales</taxon>
        <taxon>Corynebacteriaceae</taxon>
        <taxon>Corynebacterium</taxon>
    </lineage>
</organism>
<feature type="transmembrane region" description="Helical" evidence="6">
    <location>
        <begin position="72"/>
        <end position="91"/>
    </location>
</feature>
<evidence type="ECO:0000256" key="5">
    <source>
        <dbReference type="SAM" id="MobiDB-lite"/>
    </source>
</evidence>
<feature type="domain" description="TM2" evidence="7">
    <location>
        <begin position="69"/>
        <end position="119"/>
    </location>
</feature>
<evidence type="ECO:0000256" key="2">
    <source>
        <dbReference type="ARBA" id="ARBA00022692"/>
    </source>
</evidence>
<keyword evidence="9" id="KW-1185">Reference proteome</keyword>
<keyword evidence="4 6" id="KW-0472">Membrane</keyword>
<dbReference type="Pfam" id="PF05154">
    <property type="entry name" value="TM2"/>
    <property type="match status" value="1"/>
</dbReference>
<dbReference type="RefSeq" id="WP_156192270.1">
    <property type="nucleotide sequence ID" value="NZ_CP046452.1"/>
</dbReference>
<gene>
    <name evidence="8" type="ORF">CKALI_05120</name>
</gene>
<name>A0A6B8W2W7_9CORY</name>
<dbReference type="InterPro" id="IPR007829">
    <property type="entry name" value="TM2"/>
</dbReference>
<dbReference type="EMBL" id="CP046452">
    <property type="protein sequence ID" value="QGU01898.1"/>
    <property type="molecule type" value="Genomic_DNA"/>
</dbReference>
<feature type="compositionally biased region" description="Low complexity" evidence="5">
    <location>
        <begin position="25"/>
        <end position="36"/>
    </location>
</feature>
<reference evidence="9" key="1">
    <citation type="submission" date="2019-11" db="EMBL/GenBank/DDBJ databases">
        <title>Complete genome sequence of Corynebacterium kalinowskii 1959, a novel Corynebacterium species isolated from soil of a small paddock in Vilsendorf, Germany.</title>
        <authorList>
            <person name="Schaffert L."/>
            <person name="Ruwe M."/>
            <person name="Milse J."/>
            <person name="Hanuschka K."/>
            <person name="Ortseifen V."/>
            <person name="Droste J."/>
            <person name="Brandt D."/>
            <person name="Schlueter L."/>
            <person name="Kutter Y."/>
            <person name="Vinke S."/>
            <person name="Viehoefer P."/>
            <person name="Jacob L."/>
            <person name="Luebke N.-C."/>
            <person name="Schulte-Berndt E."/>
            <person name="Hain C."/>
            <person name="Linder M."/>
            <person name="Schmidt P."/>
            <person name="Wollenschlaeger L."/>
            <person name="Luttermann T."/>
            <person name="Thieme E."/>
            <person name="Hassa J."/>
            <person name="Haak M."/>
            <person name="Wittchen M."/>
            <person name="Mentz A."/>
            <person name="Persicke M."/>
            <person name="Busche T."/>
            <person name="Ruckert C."/>
        </authorList>
    </citation>
    <scope>NUCLEOTIDE SEQUENCE [LARGE SCALE GENOMIC DNA]</scope>
    <source>
        <strain evidence="9">1959</strain>
    </source>
</reference>
<evidence type="ECO:0000256" key="1">
    <source>
        <dbReference type="ARBA" id="ARBA00004141"/>
    </source>
</evidence>
<evidence type="ECO:0000256" key="4">
    <source>
        <dbReference type="ARBA" id="ARBA00023136"/>
    </source>
</evidence>
<evidence type="ECO:0000313" key="8">
    <source>
        <dbReference type="EMBL" id="QGU01898.1"/>
    </source>
</evidence>
<protein>
    <submittedName>
        <fullName evidence="8">TM2 domain protein</fullName>
    </submittedName>
</protein>
<evidence type="ECO:0000256" key="6">
    <source>
        <dbReference type="SAM" id="Phobius"/>
    </source>
</evidence>
<dbReference type="GO" id="GO:0016020">
    <property type="term" value="C:membrane"/>
    <property type="evidence" value="ECO:0007669"/>
    <property type="project" value="UniProtKB-SubCell"/>
</dbReference>